<evidence type="ECO:0000313" key="3">
    <source>
        <dbReference type="EMBL" id="CAD7671508.1"/>
    </source>
</evidence>
<gene>
    <name evidence="3" type="ORF">NYPRO_LOCUS4303</name>
</gene>
<name>A0A811Y469_NYCPR</name>
<accession>A0A811Y469</accession>
<dbReference type="AlphaFoldDB" id="A0A811Y469"/>
<keyword evidence="4" id="KW-1185">Reference proteome</keyword>
<feature type="region of interest" description="Disordered" evidence="2">
    <location>
        <begin position="19"/>
        <end position="43"/>
    </location>
</feature>
<dbReference type="InterPro" id="IPR003746">
    <property type="entry name" value="DUF167"/>
</dbReference>
<evidence type="ECO:0000256" key="2">
    <source>
        <dbReference type="SAM" id="MobiDB-lite"/>
    </source>
</evidence>
<dbReference type="SUPFAM" id="SSF69786">
    <property type="entry name" value="YggU-like"/>
    <property type="match status" value="1"/>
</dbReference>
<sequence>MLWLDCRLRQLEFGHGAPGSTQLPLDAGKSQSKEPETPFPPLGPVAVDPKGCVTITIHTKPGSKQKAVTTWPLKKHPSPTQLEGKANAELCQYFSKVLELRKSDVVFLLKLLASTTAEVILEKLKQQVD</sequence>
<evidence type="ECO:0000313" key="4">
    <source>
        <dbReference type="Proteomes" id="UP000645828"/>
    </source>
</evidence>
<dbReference type="Proteomes" id="UP000645828">
    <property type="component" value="Unassembled WGS sequence"/>
</dbReference>
<dbReference type="GO" id="GO:0005737">
    <property type="term" value="C:cytoplasm"/>
    <property type="evidence" value="ECO:0007669"/>
    <property type="project" value="TreeGrafter"/>
</dbReference>
<organism evidence="3 4">
    <name type="scientific">Nyctereutes procyonoides</name>
    <name type="common">Raccoon dog</name>
    <name type="synonym">Canis procyonoides</name>
    <dbReference type="NCBI Taxonomy" id="34880"/>
    <lineage>
        <taxon>Eukaryota</taxon>
        <taxon>Metazoa</taxon>
        <taxon>Chordata</taxon>
        <taxon>Craniata</taxon>
        <taxon>Vertebrata</taxon>
        <taxon>Euteleostomi</taxon>
        <taxon>Mammalia</taxon>
        <taxon>Eutheria</taxon>
        <taxon>Laurasiatheria</taxon>
        <taxon>Carnivora</taxon>
        <taxon>Caniformia</taxon>
        <taxon>Canidae</taxon>
        <taxon>Nyctereutes</taxon>
    </lineage>
</organism>
<evidence type="ECO:0000256" key="1">
    <source>
        <dbReference type="ARBA" id="ARBA00010364"/>
    </source>
</evidence>
<proteinExistence type="inferred from homology"/>
<comment type="similarity">
    <text evidence="1">Belongs to the UPF0235 family.</text>
</comment>
<dbReference type="SMART" id="SM01152">
    <property type="entry name" value="DUF167"/>
    <property type="match status" value="1"/>
</dbReference>
<reference evidence="3" key="1">
    <citation type="submission" date="2020-12" db="EMBL/GenBank/DDBJ databases">
        <authorList>
            <consortium name="Molecular Ecology Group"/>
        </authorList>
    </citation>
    <scope>NUCLEOTIDE SEQUENCE</scope>
    <source>
        <strain evidence="3">TBG_1078</strain>
    </source>
</reference>
<comment type="caution">
    <text evidence="3">The sequence shown here is derived from an EMBL/GenBank/DDBJ whole genome shotgun (WGS) entry which is preliminary data.</text>
</comment>
<dbReference type="EMBL" id="CAJHUB010000663">
    <property type="protein sequence ID" value="CAD7671508.1"/>
    <property type="molecule type" value="Genomic_DNA"/>
</dbReference>
<protein>
    <submittedName>
        <fullName evidence="3">(raccoon dog) hypothetical protein</fullName>
    </submittedName>
</protein>
<dbReference type="PANTHER" id="PTHR13420">
    <property type="entry name" value="UPF0235 PROTEIN C15ORF40"/>
    <property type="match status" value="1"/>
</dbReference>
<dbReference type="Gene3D" id="3.30.1200.10">
    <property type="entry name" value="YggU-like"/>
    <property type="match status" value="1"/>
</dbReference>
<dbReference type="InterPro" id="IPR036591">
    <property type="entry name" value="YggU-like_sf"/>
</dbReference>
<dbReference type="PANTHER" id="PTHR13420:SF7">
    <property type="entry name" value="UPF0235 PROTEIN C15ORF40"/>
    <property type="match status" value="1"/>
</dbReference>
<dbReference type="Pfam" id="PF02594">
    <property type="entry name" value="DUF167"/>
    <property type="match status" value="1"/>
</dbReference>